<sequence length="235" mass="26358">MEKEALAELLKKDLVVGYVYGLDGERQEYYFEKSPSNIASFVMLKKDHADKIVLTDTLDRLILNTFGEFINSCPDQKLLQDITKELVPMQLGEKEPVSIPIASVEEVQAFWSQESRLRAWIYCQIDAPEDTHGALKGQKKELMDYAEQMEFAVVGESEDIGSSLDCDCAGLAEVMKAAGDGKMDILLIKKLDRLGRDTAKLLEFLRGLDKLGVELYSPLEGLIQLDYQSPSLSLQ</sequence>
<dbReference type="Gene3D" id="3.40.50.1390">
    <property type="entry name" value="Resolvase, N-terminal catalytic domain"/>
    <property type="match status" value="1"/>
</dbReference>
<reference evidence="2" key="1">
    <citation type="submission" date="2019-08" db="EMBL/GenBank/DDBJ databases">
        <authorList>
            <person name="Kucharzyk K."/>
            <person name="Murdoch R.W."/>
            <person name="Higgins S."/>
            <person name="Loffler F."/>
        </authorList>
    </citation>
    <scope>NUCLEOTIDE SEQUENCE</scope>
</reference>
<feature type="domain" description="Resolvase/invertase-type recombinase catalytic" evidence="1">
    <location>
        <begin position="118"/>
        <end position="235"/>
    </location>
</feature>
<dbReference type="PROSITE" id="PS51736">
    <property type="entry name" value="RECOMBINASES_3"/>
    <property type="match status" value="1"/>
</dbReference>
<dbReference type="InterPro" id="IPR006119">
    <property type="entry name" value="Resolv_N"/>
</dbReference>
<comment type="caution">
    <text evidence="2">The sequence shown here is derived from an EMBL/GenBank/DDBJ whole genome shotgun (WGS) entry which is preliminary data.</text>
</comment>
<dbReference type="InterPro" id="IPR036162">
    <property type="entry name" value="Resolvase-like_N_sf"/>
</dbReference>
<dbReference type="CDD" id="cd00338">
    <property type="entry name" value="Ser_Recombinase"/>
    <property type="match status" value="1"/>
</dbReference>
<dbReference type="SUPFAM" id="SSF53041">
    <property type="entry name" value="Resolvase-like"/>
    <property type="match status" value="1"/>
</dbReference>
<proteinExistence type="predicted"/>
<evidence type="ECO:0000313" key="2">
    <source>
        <dbReference type="EMBL" id="MPL87839.1"/>
    </source>
</evidence>
<dbReference type="EMBL" id="VSSQ01000245">
    <property type="protein sequence ID" value="MPL87839.1"/>
    <property type="molecule type" value="Genomic_DNA"/>
</dbReference>
<dbReference type="PANTHER" id="PTHR30461">
    <property type="entry name" value="DNA-INVERTASE FROM LAMBDOID PROPHAGE"/>
    <property type="match status" value="1"/>
</dbReference>
<evidence type="ECO:0000259" key="1">
    <source>
        <dbReference type="PROSITE" id="PS51736"/>
    </source>
</evidence>
<name>A0A644V915_9ZZZZ</name>
<dbReference type="PANTHER" id="PTHR30461:SF26">
    <property type="entry name" value="RESOLVASE HOMOLOG YNEB"/>
    <property type="match status" value="1"/>
</dbReference>
<gene>
    <name evidence="2" type="ORF">SDC9_33849</name>
</gene>
<dbReference type="GO" id="GO:0000150">
    <property type="term" value="F:DNA strand exchange activity"/>
    <property type="evidence" value="ECO:0007669"/>
    <property type="project" value="InterPro"/>
</dbReference>
<dbReference type="GO" id="GO:0003677">
    <property type="term" value="F:DNA binding"/>
    <property type="evidence" value="ECO:0007669"/>
    <property type="project" value="InterPro"/>
</dbReference>
<protein>
    <recommendedName>
        <fullName evidence="1">Resolvase/invertase-type recombinase catalytic domain-containing protein</fullName>
    </recommendedName>
</protein>
<organism evidence="2">
    <name type="scientific">bioreactor metagenome</name>
    <dbReference type="NCBI Taxonomy" id="1076179"/>
    <lineage>
        <taxon>unclassified sequences</taxon>
        <taxon>metagenomes</taxon>
        <taxon>ecological metagenomes</taxon>
    </lineage>
</organism>
<accession>A0A644V915</accession>
<dbReference type="Pfam" id="PF00239">
    <property type="entry name" value="Resolvase"/>
    <property type="match status" value="1"/>
</dbReference>
<dbReference type="SMART" id="SM00857">
    <property type="entry name" value="Resolvase"/>
    <property type="match status" value="1"/>
</dbReference>
<dbReference type="AlphaFoldDB" id="A0A644V915"/>
<dbReference type="InterPro" id="IPR050639">
    <property type="entry name" value="SSR_resolvase"/>
</dbReference>